<dbReference type="InterPro" id="IPR050483">
    <property type="entry name" value="CoA-transferase_III_domain"/>
</dbReference>
<name>A0A844WCU9_9RHOB</name>
<dbReference type="SUPFAM" id="SSF89796">
    <property type="entry name" value="CoA-transferase family III (CaiB/BaiF)"/>
    <property type="match status" value="1"/>
</dbReference>
<dbReference type="PANTHER" id="PTHR48207:SF3">
    <property type="entry name" value="SUCCINATE--HYDROXYMETHYLGLUTARATE COA-TRANSFERASE"/>
    <property type="match status" value="1"/>
</dbReference>
<evidence type="ECO:0000313" key="2">
    <source>
        <dbReference type="EMBL" id="MWB79253.1"/>
    </source>
</evidence>
<dbReference type="Gene3D" id="3.40.50.10540">
    <property type="entry name" value="Crotonobetainyl-coa:carnitine coa-transferase, domain 1"/>
    <property type="match status" value="1"/>
</dbReference>
<dbReference type="Pfam" id="PF02515">
    <property type="entry name" value="CoA_transf_3"/>
    <property type="match status" value="1"/>
</dbReference>
<dbReference type="Gene3D" id="3.30.1540.10">
    <property type="entry name" value="formyl-coa transferase, domain 3"/>
    <property type="match status" value="1"/>
</dbReference>
<dbReference type="Proteomes" id="UP000443843">
    <property type="component" value="Unassembled WGS sequence"/>
</dbReference>
<reference evidence="2 3" key="1">
    <citation type="submission" date="2019-11" db="EMBL/GenBank/DDBJ databases">
        <title>Pseudooceanicola pacifica sp. nov., isolated from deep-sea sediment of the Pacific Ocean.</title>
        <authorList>
            <person name="Lyu L."/>
        </authorList>
    </citation>
    <scope>NUCLEOTIDE SEQUENCE [LARGE SCALE GENOMIC DNA]</scope>
    <source>
        <strain evidence="2 3">216_PA32_1</strain>
    </source>
</reference>
<dbReference type="GO" id="GO:0008410">
    <property type="term" value="F:CoA-transferase activity"/>
    <property type="evidence" value="ECO:0007669"/>
    <property type="project" value="TreeGrafter"/>
</dbReference>
<dbReference type="PANTHER" id="PTHR48207">
    <property type="entry name" value="SUCCINATE--HYDROXYMETHYLGLUTARATE COA-TRANSFERASE"/>
    <property type="match status" value="1"/>
</dbReference>
<dbReference type="AlphaFoldDB" id="A0A844WCU9"/>
<comment type="caution">
    <text evidence="2">The sequence shown here is derived from an EMBL/GenBank/DDBJ whole genome shotgun (WGS) entry which is preliminary data.</text>
</comment>
<keyword evidence="3" id="KW-1185">Reference proteome</keyword>
<keyword evidence="1 2" id="KW-0808">Transferase</keyword>
<proteinExistence type="predicted"/>
<organism evidence="2 3">
    <name type="scientific">Pseudooceanicola pacificus</name>
    <dbReference type="NCBI Taxonomy" id="2676438"/>
    <lineage>
        <taxon>Bacteria</taxon>
        <taxon>Pseudomonadati</taxon>
        <taxon>Pseudomonadota</taxon>
        <taxon>Alphaproteobacteria</taxon>
        <taxon>Rhodobacterales</taxon>
        <taxon>Paracoccaceae</taxon>
        <taxon>Pseudooceanicola</taxon>
    </lineage>
</organism>
<dbReference type="RefSeq" id="WP_160383466.1">
    <property type="nucleotide sequence ID" value="NZ_WNXQ01000009.1"/>
</dbReference>
<gene>
    <name evidence="2" type="ORF">GLS40_14530</name>
</gene>
<sequence>MAPAQFPGALSGVVVLDLTMMLAGPFASMMLADQGATVIKIEPVGGDNTRRIGPHLEDELPRDQGGYGAYFGSINRNKRSICIDFKSAEGRALFHELVAQADAVIENYRGGVAERLGNDYETLARVNPALVYVSVRGFGDRRGGASPYGHWPAYDPVAQAMGGIVGITGPEAGGTPTKIGPGVGDIIPAMYAAFGLVSALLHARASGQGQYVDIGMVDSIMATCERAIFQRGMTGENPGVEGNHHPLLCPFGFFRAADGWVSLAVPNEKFWAILTKLIGRPELATDPRIGQNDQRLQHRDEVVRLVEDFTLPRTRAELAGILGGQVPFGPVYRADDQFADPHFAARDMLAQVRHPGTERDVTIANTPVKMTGTPGGVRARAPLTGEHTDTILTEFGIGPERIAQLRASGAVD</sequence>
<evidence type="ECO:0000313" key="3">
    <source>
        <dbReference type="Proteomes" id="UP000443843"/>
    </source>
</evidence>
<dbReference type="InterPro" id="IPR003673">
    <property type="entry name" value="CoA-Trfase_fam_III"/>
</dbReference>
<evidence type="ECO:0000256" key="1">
    <source>
        <dbReference type="ARBA" id="ARBA00022679"/>
    </source>
</evidence>
<protein>
    <submittedName>
        <fullName evidence="2">CoA transferase</fullName>
    </submittedName>
</protein>
<dbReference type="EMBL" id="WNXQ01000009">
    <property type="protein sequence ID" value="MWB79253.1"/>
    <property type="molecule type" value="Genomic_DNA"/>
</dbReference>
<dbReference type="InterPro" id="IPR044855">
    <property type="entry name" value="CoA-Trfase_III_dom3_sf"/>
</dbReference>
<dbReference type="InterPro" id="IPR023606">
    <property type="entry name" value="CoA-Trfase_III_dom_1_sf"/>
</dbReference>
<accession>A0A844WCU9</accession>